<feature type="region of interest" description="Disordered" evidence="1">
    <location>
        <begin position="32"/>
        <end position="58"/>
    </location>
</feature>
<accession>A0AAW2WWZ6</accession>
<reference evidence="2" key="2">
    <citation type="journal article" date="2024" name="Plant">
        <title>Genomic evolution and insights into agronomic trait innovations of Sesamum species.</title>
        <authorList>
            <person name="Miao H."/>
            <person name="Wang L."/>
            <person name="Qu L."/>
            <person name="Liu H."/>
            <person name="Sun Y."/>
            <person name="Le M."/>
            <person name="Wang Q."/>
            <person name="Wei S."/>
            <person name="Zheng Y."/>
            <person name="Lin W."/>
            <person name="Duan Y."/>
            <person name="Cao H."/>
            <person name="Xiong S."/>
            <person name="Wang X."/>
            <person name="Wei L."/>
            <person name="Li C."/>
            <person name="Ma Q."/>
            <person name="Ju M."/>
            <person name="Zhao R."/>
            <person name="Li G."/>
            <person name="Mu C."/>
            <person name="Tian Q."/>
            <person name="Mei H."/>
            <person name="Zhang T."/>
            <person name="Gao T."/>
            <person name="Zhang H."/>
        </authorList>
    </citation>
    <scope>NUCLEOTIDE SEQUENCE</scope>
    <source>
        <strain evidence="2">KEN1</strain>
    </source>
</reference>
<reference evidence="2" key="1">
    <citation type="submission" date="2020-06" db="EMBL/GenBank/DDBJ databases">
        <authorList>
            <person name="Li T."/>
            <person name="Hu X."/>
            <person name="Zhang T."/>
            <person name="Song X."/>
            <person name="Zhang H."/>
            <person name="Dai N."/>
            <person name="Sheng W."/>
            <person name="Hou X."/>
            <person name="Wei L."/>
        </authorList>
    </citation>
    <scope>NUCLEOTIDE SEQUENCE</scope>
    <source>
        <strain evidence="2">KEN1</strain>
        <tissue evidence="2">Leaf</tissue>
    </source>
</reference>
<comment type="caution">
    <text evidence="2">The sequence shown here is derived from an EMBL/GenBank/DDBJ whole genome shotgun (WGS) entry which is preliminary data.</text>
</comment>
<dbReference type="EMBL" id="JACGWN010000007">
    <property type="protein sequence ID" value="KAL0445306.1"/>
    <property type="molecule type" value="Genomic_DNA"/>
</dbReference>
<gene>
    <name evidence="2" type="ORF">Slati_2253300</name>
    <name evidence="3" type="ORF">Slati_2253400</name>
</gene>
<proteinExistence type="predicted"/>
<dbReference type="AlphaFoldDB" id="A0AAW2WWZ6"/>
<dbReference type="EMBL" id="JACGWN010000007">
    <property type="protein sequence ID" value="KAL0445307.1"/>
    <property type="molecule type" value="Genomic_DNA"/>
</dbReference>
<feature type="compositionally biased region" description="Polar residues" evidence="1">
    <location>
        <begin position="33"/>
        <end position="51"/>
    </location>
</feature>
<evidence type="ECO:0000256" key="1">
    <source>
        <dbReference type="SAM" id="MobiDB-lite"/>
    </source>
</evidence>
<organism evidence="2">
    <name type="scientific">Sesamum latifolium</name>
    <dbReference type="NCBI Taxonomy" id="2727402"/>
    <lineage>
        <taxon>Eukaryota</taxon>
        <taxon>Viridiplantae</taxon>
        <taxon>Streptophyta</taxon>
        <taxon>Embryophyta</taxon>
        <taxon>Tracheophyta</taxon>
        <taxon>Spermatophyta</taxon>
        <taxon>Magnoliopsida</taxon>
        <taxon>eudicotyledons</taxon>
        <taxon>Gunneridae</taxon>
        <taxon>Pentapetalae</taxon>
        <taxon>asterids</taxon>
        <taxon>lamiids</taxon>
        <taxon>Lamiales</taxon>
        <taxon>Pedaliaceae</taxon>
        <taxon>Sesamum</taxon>
    </lineage>
</organism>
<name>A0AAW2WWZ6_9LAMI</name>
<protein>
    <submittedName>
        <fullName evidence="2">Uncharacterized protein</fullName>
    </submittedName>
</protein>
<evidence type="ECO:0000313" key="2">
    <source>
        <dbReference type="EMBL" id="KAL0445306.1"/>
    </source>
</evidence>
<sequence>MYTSPPSNPAVGNCIGRLEEMMADMMVMMQEIRASSSTIGPSQPTASSTGPAQPPTDP</sequence>
<evidence type="ECO:0000313" key="3">
    <source>
        <dbReference type="EMBL" id="KAL0445307.1"/>
    </source>
</evidence>